<dbReference type="Proteomes" id="UP000293154">
    <property type="component" value="Chromosome"/>
</dbReference>
<feature type="transmembrane region" description="Helical" evidence="2">
    <location>
        <begin position="738"/>
        <end position="761"/>
    </location>
</feature>
<keyword evidence="4" id="KW-1185">Reference proteome</keyword>
<feature type="transmembrane region" description="Helical" evidence="2">
    <location>
        <begin position="288"/>
        <end position="307"/>
    </location>
</feature>
<evidence type="ECO:0000256" key="2">
    <source>
        <dbReference type="SAM" id="Phobius"/>
    </source>
</evidence>
<proteinExistence type="predicted"/>
<dbReference type="Pfam" id="PF10101">
    <property type="entry name" value="DUF2339"/>
    <property type="match status" value="1"/>
</dbReference>
<organism evidence="3 4">
    <name type="scientific">Limnobaculum zhutongyuii</name>
    <dbReference type="NCBI Taxonomy" id="2498113"/>
    <lineage>
        <taxon>Bacteria</taxon>
        <taxon>Pseudomonadati</taxon>
        <taxon>Pseudomonadota</taxon>
        <taxon>Gammaproteobacteria</taxon>
        <taxon>Enterobacterales</taxon>
        <taxon>Budviciaceae</taxon>
        <taxon>Limnobaculum</taxon>
    </lineage>
</organism>
<feature type="transmembrane region" description="Helical" evidence="2">
    <location>
        <begin position="395"/>
        <end position="412"/>
    </location>
</feature>
<feature type="transmembrane region" description="Helical" evidence="2">
    <location>
        <begin position="707"/>
        <end position="726"/>
    </location>
</feature>
<feature type="transmembrane region" description="Helical" evidence="2">
    <location>
        <begin position="451"/>
        <end position="469"/>
    </location>
</feature>
<evidence type="ECO:0000256" key="1">
    <source>
        <dbReference type="SAM" id="Coils"/>
    </source>
</evidence>
<dbReference type="AlphaFoldDB" id="A0A411WNC4"/>
<feature type="transmembrane region" description="Helical" evidence="2">
    <location>
        <begin position="6"/>
        <end position="25"/>
    </location>
</feature>
<feature type="coiled-coil region" evidence="1">
    <location>
        <begin position="29"/>
        <end position="56"/>
    </location>
</feature>
<feature type="transmembrane region" description="Helical" evidence="2">
    <location>
        <begin position="676"/>
        <end position="695"/>
    </location>
</feature>
<dbReference type="KEGG" id="prag:EKN56_15705"/>
<feature type="transmembrane region" description="Helical" evidence="2">
    <location>
        <begin position="313"/>
        <end position="329"/>
    </location>
</feature>
<feature type="transmembrane region" description="Helical" evidence="2">
    <location>
        <begin position="618"/>
        <end position="634"/>
    </location>
</feature>
<feature type="transmembrane region" description="Helical" evidence="2">
    <location>
        <begin position="262"/>
        <end position="281"/>
    </location>
</feature>
<dbReference type="RefSeq" id="WP_130592655.1">
    <property type="nucleotide sequence ID" value="NZ_CP034752.1"/>
</dbReference>
<feature type="transmembrane region" description="Helical" evidence="2">
    <location>
        <begin position="646"/>
        <end position="664"/>
    </location>
</feature>
<feature type="transmembrane region" description="Helical" evidence="2">
    <location>
        <begin position="781"/>
        <end position="798"/>
    </location>
</feature>
<feature type="transmembrane region" description="Helical" evidence="2">
    <location>
        <begin position="876"/>
        <end position="894"/>
    </location>
</feature>
<keyword evidence="2" id="KW-0472">Membrane</keyword>
<evidence type="ECO:0000313" key="4">
    <source>
        <dbReference type="Proteomes" id="UP000293154"/>
    </source>
</evidence>
<feature type="transmembrane region" description="Helical" evidence="2">
    <location>
        <begin position="334"/>
        <end position="352"/>
    </location>
</feature>
<feature type="transmembrane region" description="Helical" evidence="2">
    <location>
        <begin position="207"/>
        <end position="226"/>
    </location>
</feature>
<accession>A0A411WNC4</accession>
<feature type="transmembrane region" description="Helical" evidence="2">
    <location>
        <begin position="233"/>
        <end position="256"/>
    </location>
</feature>
<keyword evidence="2" id="KW-1133">Transmembrane helix</keyword>
<gene>
    <name evidence="3" type="ORF">EKN56_15705</name>
</gene>
<feature type="transmembrane region" description="Helical" evidence="2">
    <location>
        <begin position="364"/>
        <end position="383"/>
    </location>
</feature>
<feature type="transmembrane region" description="Helical" evidence="2">
    <location>
        <begin position="906"/>
        <end position="923"/>
    </location>
</feature>
<protein>
    <submittedName>
        <fullName evidence="3">DUF2339 domain-containing protein</fullName>
    </submittedName>
</protein>
<keyword evidence="1" id="KW-0175">Coiled coil</keyword>
<feature type="transmembrane region" description="Helical" evidence="2">
    <location>
        <begin position="475"/>
        <end position="491"/>
    </location>
</feature>
<feature type="transmembrane region" description="Helical" evidence="2">
    <location>
        <begin position="178"/>
        <end position="195"/>
    </location>
</feature>
<feature type="transmembrane region" description="Helical" evidence="2">
    <location>
        <begin position="849"/>
        <end position="869"/>
    </location>
</feature>
<sequence length="937" mass="104432">MDELIFLGFIILIAVLASPIMALVAMSRSRHARDEVSQLKKQVESLQKQLNQLADIPVRRSDAQETRVEPAVSQPLPERVIPPVTDKPIPVAPPAMAAKSDVEPVNLPPKSSEPIQEIPIAAAKPLAVPTSSVNVAASKPAAAPKPVLPQTQPAAPAQSESSDIFSGIISWLVKGNPVAKLGILLLFFGIAYLLKYTIERDMFPIELRLASSALISVVLLALGWRLRHKQSLYALILQGGAVGALYLTVFAAFRIYELLPHTFAFVLMLVICAASVALAVLQRALSLAMLASIGGYLSPILLSTGSANHIGLFSYYLLISSGILFISIWQSWRVLNLLGFVFTFGVAIMWGVEHYQPEDYLSCQLFLIANLVLFSLLAELFAVKNRLQQHMAIDGTLLFGPPLIGFALQYAMTEQWQFGPAFSALGFGLIYLVITWGTLRRFPQEGKRIALGYLALGGSFVTLAIPLALSAQWTALAWALEGLGILWFGLLQHQRRLSWSGSALLVLALGAQLVAYQDYRWDISLLFVLPVLFLCFIAGGALWRHFKPESDAWKGISMAMLVAGIMLWCWWLMELPLAFWTRTYSLEPMLLALLGLSVSVWIWRIAGNRLAWTELKQSVWLLWPAAVMALFLQLNDNPLPTALGWWNLIWLIVVATALFLLHRDAPQLLKGNAEKLAHLALFWLVLAWVGSEVYWRTIQMAWGMNEWRFYLQMCSLSLVILLLWIADRRQYWPIKAHADVYWLGTIPLMVAAGAMLLTGNMMDGQMVNWRYIPLVNPLEEAAMFGILMLVIWIRRISVILKPHAIQLDSIIPLVGWGLTFWWFNGILLRALAYYADIDWWFDALWASRLVHTTFAIVWTLIALICMVFSARTGRRIIWFIGAALLGVVIFKLFLVDSAKGGGLARAIAFLGVAVLLLVVGYFSPLPPRQPLKQEPKA</sequence>
<dbReference type="PANTHER" id="PTHR38434">
    <property type="entry name" value="BLL2549 PROTEIN"/>
    <property type="match status" value="1"/>
</dbReference>
<dbReference type="PIRSF" id="PIRSF035905">
    <property type="entry name" value="UCP035905_mp"/>
    <property type="match status" value="1"/>
</dbReference>
<dbReference type="OrthoDB" id="207428at2"/>
<dbReference type="InterPro" id="IPR014600">
    <property type="entry name" value="UCP035905_mem"/>
</dbReference>
<reference evidence="3 4" key="1">
    <citation type="submission" date="2019-03" db="EMBL/GenBank/DDBJ databases">
        <title>Pragia sp. nov. isolated from the gut tract of Carduelis flavirostris.</title>
        <authorList>
            <person name="Ge Y."/>
        </authorList>
    </citation>
    <scope>NUCLEOTIDE SEQUENCE [LARGE SCALE GENOMIC DNA]</scope>
    <source>
        <strain evidence="3 4">CF-458</strain>
    </source>
</reference>
<name>A0A411WNC4_9GAMM</name>
<feature type="transmembrane region" description="Helical" evidence="2">
    <location>
        <begin position="418"/>
        <end position="439"/>
    </location>
</feature>
<feature type="transmembrane region" description="Helical" evidence="2">
    <location>
        <begin position="555"/>
        <end position="573"/>
    </location>
</feature>
<feature type="transmembrane region" description="Helical" evidence="2">
    <location>
        <begin position="498"/>
        <end position="517"/>
    </location>
</feature>
<feature type="transmembrane region" description="Helical" evidence="2">
    <location>
        <begin position="810"/>
        <end position="834"/>
    </location>
</feature>
<feature type="transmembrane region" description="Helical" evidence="2">
    <location>
        <begin position="523"/>
        <end position="543"/>
    </location>
</feature>
<keyword evidence="2" id="KW-0812">Transmembrane</keyword>
<dbReference type="EMBL" id="CP034752">
    <property type="protein sequence ID" value="QBH97724.1"/>
    <property type="molecule type" value="Genomic_DNA"/>
</dbReference>
<dbReference type="PANTHER" id="PTHR38434:SF1">
    <property type="entry name" value="BLL2549 PROTEIN"/>
    <property type="match status" value="1"/>
</dbReference>
<evidence type="ECO:0000313" key="3">
    <source>
        <dbReference type="EMBL" id="QBH97724.1"/>
    </source>
</evidence>
<dbReference type="InterPro" id="IPR019286">
    <property type="entry name" value="DUF2339_TM"/>
</dbReference>
<feature type="transmembrane region" description="Helical" evidence="2">
    <location>
        <begin position="585"/>
        <end position="606"/>
    </location>
</feature>